<name>A0A1E3W443_9HYPH</name>
<dbReference type="Proteomes" id="UP000094501">
    <property type="component" value="Unassembled WGS sequence"/>
</dbReference>
<reference evidence="1 2" key="1">
    <citation type="journal article" date="2016" name="Environ. Microbiol.">
        <title>New Methyloceanibacter diversity from North Sea sediments includes methanotroph containing solely the soluble methane monooxygenase.</title>
        <authorList>
            <person name="Vekeman B."/>
            <person name="Kerckhof F.M."/>
            <person name="Cremers G."/>
            <person name="de Vos P."/>
            <person name="Vandamme P."/>
            <person name="Boon N."/>
            <person name="Op den Camp H.J."/>
            <person name="Heylen K."/>
        </authorList>
    </citation>
    <scope>NUCLEOTIDE SEQUENCE [LARGE SCALE GENOMIC DNA]</scope>
    <source>
        <strain evidence="1 2">R-67174</strain>
    </source>
</reference>
<accession>A0A1E3W443</accession>
<dbReference type="GO" id="GO:0016042">
    <property type="term" value="P:lipid catabolic process"/>
    <property type="evidence" value="ECO:0007669"/>
    <property type="project" value="InterPro"/>
</dbReference>
<sequence>MPELMRKEYILVATDYPGLGTEGIHPYLIGESEGRAVLDSVRAARNFGNSGASNRFAVWGHSQGGHAALFAGQIAKRYAPELKLYGVAAAAPATNLVELFRDDVKTEQSLIAMALLSWATHEKVSPDSIIVASKRKSFDETARGCLTSFKQLFILSKDDKALKSGSFLTIDPSTTHPWLGIMQRNTPGKQRAGAPVFIAQGTADKTVNPQTTKNFAKGLCAGGETVLFNSLPGVTHIWAARNSAAATLKWMDGRFAGRPAPTSCQ</sequence>
<proteinExistence type="predicted"/>
<dbReference type="EMBL" id="LPWG01000008">
    <property type="protein sequence ID" value="ODS00272.1"/>
    <property type="molecule type" value="Genomic_DNA"/>
</dbReference>
<dbReference type="AlphaFoldDB" id="A0A1E3W443"/>
<dbReference type="SUPFAM" id="SSF53474">
    <property type="entry name" value="alpha/beta-Hydrolases"/>
    <property type="match status" value="1"/>
</dbReference>
<evidence type="ECO:0000313" key="1">
    <source>
        <dbReference type="EMBL" id="ODS00272.1"/>
    </source>
</evidence>
<organism evidence="1 2">
    <name type="scientific">Methyloceanibacter methanicus</name>
    <dbReference type="NCBI Taxonomy" id="1774968"/>
    <lineage>
        <taxon>Bacteria</taxon>
        <taxon>Pseudomonadati</taxon>
        <taxon>Pseudomonadota</taxon>
        <taxon>Alphaproteobacteria</taxon>
        <taxon>Hyphomicrobiales</taxon>
        <taxon>Hyphomicrobiaceae</taxon>
        <taxon>Methyloceanibacter</taxon>
    </lineage>
</organism>
<dbReference type="Pfam" id="PF03583">
    <property type="entry name" value="LIP"/>
    <property type="match status" value="1"/>
</dbReference>
<dbReference type="PANTHER" id="PTHR34853:SF1">
    <property type="entry name" value="LIPASE 5"/>
    <property type="match status" value="1"/>
</dbReference>
<keyword evidence="2" id="KW-1185">Reference proteome</keyword>
<protein>
    <recommendedName>
        <fullName evidence="3">Serine aminopeptidase S33 domain-containing protein</fullName>
    </recommendedName>
</protein>
<dbReference type="PANTHER" id="PTHR34853">
    <property type="match status" value="1"/>
</dbReference>
<evidence type="ECO:0000313" key="2">
    <source>
        <dbReference type="Proteomes" id="UP000094501"/>
    </source>
</evidence>
<dbReference type="GO" id="GO:0004806">
    <property type="term" value="F:triacylglycerol lipase activity"/>
    <property type="evidence" value="ECO:0007669"/>
    <property type="project" value="InterPro"/>
</dbReference>
<gene>
    <name evidence="1" type="ORF">AUC68_01090</name>
</gene>
<dbReference type="InterPro" id="IPR005152">
    <property type="entry name" value="Lipase_secreted"/>
</dbReference>
<dbReference type="Gene3D" id="3.40.50.1820">
    <property type="entry name" value="alpha/beta hydrolase"/>
    <property type="match status" value="2"/>
</dbReference>
<evidence type="ECO:0008006" key="3">
    <source>
        <dbReference type="Google" id="ProtNLM"/>
    </source>
</evidence>
<dbReference type="STRING" id="1774968.AUC68_01090"/>
<comment type="caution">
    <text evidence="1">The sequence shown here is derived from an EMBL/GenBank/DDBJ whole genome shotgun (WGS) entry which is preliminary data.</text>
</comment>
<dbReference type="InterPro" id="IPR029058">
    <property type="entry name" value="AB_hydrolase_fold"/>
</dbReference>